<evidence type="ECO:0000313" key="1">
    <source>
        <dbReference type="EMBL" id="KAJ7766139.1"/>
    </source>
</evidence>
<comment type="caution">
    <text evidence="1">The sequence shown here is derived from an EMBL/GenBank/DDBJ whole genome shotgun (WGS) entry which is preliminary data.</text>
</comment>
<organism evidence="1 2">
    <name type="scientific">Mycena metata</name>
    <dbReference type="NCBI Taxonomy" id="1033252"/>
    <lineage>
        <taxon>Eukaryota</taxon>
        <taxon>Fungi</taxon>
        <taxon>Dikarya</taxon>
        <taxon>Basidiomycota</taxon>
        <taxon>Agaricomycotina</taxon>
        <taxon>Agaricomycetes</taxon>
        <taxon>Agaricomycetidae</taxon>
        <taxon>Agaricales</taxon>
        <taxon>Marasmiineae</taxon>
        <taxon>Mycenaceae</taxon>
        <taxon>Mycena</taxon>
    </lineage>
</organism>
<dbReference type="EMBL" id="JARKIB010000024">
    <property type="protein sequence ID" value="KAJ7766139.1"/>
    <property type="molecule type" value="Genomic_DNA"/>
</dbReference>
<evidence type="ECO:0000313" key="2">
    <source>
        <dbReference type="Proteomes" id="UP001215598"/>
    </source>
</evidence>
<gene>
    <name evidence="1" type="ORF">B0H16DRAFT_1882970</name>
</gene>
<dbReference type="AlphaFoldDB" id="A0AAD7JJF8"/>
<protein>
    <submittedName>
        <fullName evidence="1">Uncharacterized protein</fullName>
    </submittedName>
</protein>
<reference evidence="1" key="1">
    <citation type="submission" date="2023-03" db="EMBL/GenBank/DDBJ databases">
        <title>Massive genome expansion in bonnet fungi (Mycena s.s.) driven by repeated elements and novel gene families across ecological guilds.</title>
        <authorList>
            <consortium name="Lawrence Berkeley National Laboratory"/>
            <person name="Harder C.B."/>
            <person name="Miyauchi S."/>
            <person name="Viragh M."/>
            <person name="Kuo A."/>
            <person name="Thoen E."/>
            <person name="Andreopoulos B."/>
            <person name="Lu D."/>
            <person name="Skrede I."/>
            <person name="Drula E."/>
            <person name="Henrissat B."/>
            <person name="Morin E."/>
            <person name="Kohler A."/>
            <person name="Barry K."/>
            <person name="LaButti K."/>
            <person name="Morin E."/>
            <person name="Salamov A."/>
            <person name="Lipzen A."/>
            <person name="Mereny Z."/>
            <person name="Hegedus B."/>
            <person name="Baldrian P."/>
            <person name="Stursova M."/>
            <person name="Weitz H."/>
            <person name="Taylor A."/>
            <person name="Grigoriev I.V."/>
            <person name="Nagy L.G."/>
            <person name="Martin F."/>
            <person name="Kauserud H."/>
        </authorList>
    </citation>
    <scope>NUCLEOTIDE SEQUENCE</scope>
    <source>
        <strain evidence="1">CBHHK182m</strain>
    </source>
</reference>
<sequence>MDTILLHDDIAQVMNAELRVLVVHWISSLIETWIDALPPQFPLDNFSMRKTFQWRPKLSPNPVDTVAYRDIFQHGRRSGHPQGIWTLKSGDCILGAFEIPQEVYVHPLRSFPITPQLVLEAIRGSVASACAVGLNTEVLRRVTPDGPVAEQHFYLIKMPEWEFLREVAVYRMQDCGECGVPLPHPGPAVCAAYLG</sequence>
<proteinExistence type="predicted"/>
<accession>A0AAD7JJF8</accession>
<dbReference type="Proteomes" id="UP001215598">
    <property type="component" value="Unassembled WGS sequence"/>
</dbReference>
<name>A0AAD7JJF8_9AGAR</name>
<keyword evidence="2" id="KW-1185">Reference proteome</keyword>